<proteinExistence type="predicted"/>
<dbReference type="EMBL" id="JACJLT010000212">
    <property type="protein sequence ID" value="MBM6876192.1"/>
    <property type="molecule type" value="Genomic_DNA"/>
</dbReference>
<feature type="non-terminal residue" evidence="1">
    <location>
        <position position="1"/>
    </location>
</feature>
<keyword evidence="2" id="KW-1185">Reference proteome</keyword>
<evidence type="ECO:0000313" key="2">
    <source>
        <dbReference type="Proteomes" id="UP000728968"/>
    </source>
</evidence>
<protein>
    <submittedName>
        <fullName evidence="1">RloB domain-containing protein</fullName>
    </submittedName>
</protein>
<dbReference type="Proteomes" id="UP000728968">
    <property type="component" value="Unassembled WGS sequence"/>
</dbReference>
<reference evidence="1 2" key="1">
    <citation type="journal article" date="2021" name="Sci. Rep.">
        <title>The distribution of antibiotic resistance genes in chicken gut microbiota commensals.</title>
        <authorList>
            <person name="Juricova H."/>
            <person name="Matiasovicova J."/>
            <person name="Kubasova T."/>
            <person name="Cejkova D."/>
            <person name="Rychlik I."/>
        </authorList>
    </citation>
    <scope>NUCLEOTIDE SEQUENCE [LARGE SCALE GENOMIC DNA]</scope>
    <source>
        <strain evidence="1 2">An425</strain>
    </source>
</reference>
<sequence>IQINMKITTILNILSQKGEVAKELQRYLKINELSRAKTFNKKILFEHYIDRIDNAIRVAKKYEDDIEKLKDKLGTNVYQLVEKINYIRIC</sequence>
<comment type="caution">
    <text evidence="1">The sequence shown here is derived from an EMBL/GenBank/DDBJ whole genome shotgun (WGS) entry which is preliminary data.</text>
</comment>
<gene>
    <name evidence="1" type="ORF">H6A04_11165</name>
</gene>
<evidence type="ECO:0000313" key="1">
    <source>
        <dbReference type="EMBL" id="MBM6876192.1"/>
    </source>
</evidence>
<dbReference type="RefSeq" id="WP_204716812.1">
    <property type="nucleotide sequence ID" value="NZ_JACJLT010000212.1"/>
</dbReference>
<organism evidence="1 2">
    <name type="scientific">Fusobacterium mortiferum</name>
    <dbReference type="NCBI Taxonomy" id="850"/>
    <lineage>
        <taxon>Bacteria</taxon>
        <taxon>Fusobacteriati</taxon>
        <taxon>Fusobacteriota</taxon>
        <taxon>Fusobacteriia</taxon>
        <taxon>Fusobacteriales</taxon>
        <taxon>Fusobacteriaceae</taxon>
        <taxon>Fusobacterium</taxon>
    </lineage>
</organism>
<name>A0ABS2G6I3_FUSMR</name>
<accession>A0ABS2G6I3</accession>